<dbReference type="KEGG" id="elut:CKA38_08320"/>
<feature type="domain" description="Phosphatidic acid phosphatase type 2/haloperoxidase" evidence="3">
    <location>
        <begin position="153"/>
        <end position="260"/>
    </location>
</feature>
<feature type="region of interest" description="Disordered" evidence="1">
    <location>
        <begin position="178"/>
        <end position="201"/>
    </location>
</feature>
<dbReference type="SMART" id="SM00014">
    <property type="entry name" value="acidPPc"/>
    <property type="match status" value="1"/>
</dbReference>
<organism evidence="4 5">
    <name type="scientific">Ereboglobus luteus</name>
    <dbReference type="NCBI Taxonomy" id="1796921"/>
    <lineage>
        <taxon>Bacteria</taxon>
        <taxon>Pseudomonadati</taxon>
        <taxon>Verrucomicrobiota</taxon>
        <taxon>Opitutia</taxon>
        <taxon>Opitutales</taxon>
        <taxon>Opitutaceae</taxon>
        <taxon>Ereboglobus</taxon>
    </lineage>
</organism>
<dbReference type="Proteomes" id="UP000244896">
    <property type="component" value="Chromosome"/>
</dbReference>
<keyword evidence="5" id="KW-1185">Reference proteome</keyword>
<dbReference type="AlphaFoldDB" id="A0A2U8E2Z5"/>
<keyword evidence="2" id="KW-0812">Transmembrane</keyword>
<dbReference type="PANTHER" id="PTHR14969:SF13">
    <property type="entry name" value="AT30094P"/>
    <property type="match status" value="1"/>
</dbReference>
<sequence length="292" mass="33056">MALGIPSCWFFFRLPAYWPSARAFISDLICHYLDLLFDQTMKTSHRPARFAVAFLSIFFLAAVASAQPKSFEYRYFKSNIQDLIAQIPSPPADDSIAGMADLETVIQLQKDVTPAQIERIKRVDSHTARNVMGMGAQALGSWFSKENLPRTAEILKEVNMERHYIGLTVKDHWNRPRPYVRDPSIQPTARRSKESSYPSGHSAASAAWAGIIAAAMPEYKEQLFEEVRETMWCRVMAGMHYPTDTHAGRKLGFLIADEMLKTQTTQKAIKEMRAEILAFIKANPDVVTLPKQ</sequence>
<evidence type="ECO:0000259" key="3">
    <source>
        <dbReference type="SMART" id="SM00014"/>
    </source>
</evidence>
<keyword evidence="2" id="KW-0472">Membrane</keyword>
<accession>A0A2U8E2Z5</accession>
<evidence type="ECO:0000256" key="1">
    <source>
        <dbReference type="SAM" id="MobiDB-lite"/>
    </source>
</evidence>
<dbReference type="Gene3D" id="1.20.144.10">
    <property type="entry name" value="Phosphatidic acid phosphatase type 2/haloperoxidase"/>
    <property type="match status" value="1"/>
</dbReference>
<dbReference type="SUPFAM" id="SSF48317">
    <property type="entry name" value="Acid phosphatase/Vanadium-dependent haloperoxidase"/>
    <property type="match status" value="1"/>
</dbReference>
<evidence type="ECO:0000313" key="4">
    <source>
        <dbReference type="EMBL" id="AWI09243.1"/>
    </source>
</evidence>
<evidence type="ECO:0000256" key="2">
    <source>
        <dbReference type="SAM" id="Phobius"/>
    </source>
</evidence>
<name>A0A2U8E2Z5_9BACT</name>
<dbReference type="InterPro" id="IPR036938">
    <property type="entry name" value="PAP2/HPO_sf"/>
</dbReference>
<protein>
    <recommendedName>
        <fullName evidence="3">Phosphatidic acid phosphatase type 2/haloperoxidase domain-containing protein</fullName>
    </recommendedName>
</protein>
<keyword evidence="2" id="KW-1133">Transmembrane helix</keyword>
<reference evidence="4 5" key="1">
    <citation type="journal article" date="2018" name="Syst. Appl. Microbiol.">
        <title>Ereboglobus luteus gen. nov. sp. nov. from cockroach guts, and new insights into the oxygen relationship of the genera Opitutus and Didymococcus (Verrucomicrobia: Opitutaceae).</title>
        <authorList>
            <person name="Tegtmeier D."/>
            <person name="Belitz A."/>
            <person name="Radek R."/>
            <person name="Heimerl T."/>
            <person name="Brune A."/>
        </authorList>
    </citation>
    <scope>NUCLEOTIDE SEQUENCE [LARGE SCALE GENOMIC DNA]</scope>
    <source>
        <strain evidence="4 5">Ho45</strain>
    </source>
</reference>
<dbReference type="Pfam" id="PF01569">
    <property type="entry name" value="PAP2"/>
    <property type="match status" value="1"/>
</dbReference>
<evidence type="ECO:0000313" key="5">
    <source>
        <dbReference type="Proteomes" id="UP000244896"/>
    </source>
</evidence>
<dbReference type="PANTHER" id="PTHR14969">
    <property type="entry name" value="SPHINGOSINE-1-PHOSPHATE PHOSPHOHYDROLASE"/>
    <property type="match status" value="1"/>
</dbReference>
<gene>
    <name evidence="4" type="ORF">CKA38_08320</name>
</gene>
<dbReference type="InterPro" id="IPR000326">
    <property type="entry name" value="PAP2/HPO"/>
</dbReference>
<proteinExistence type="predicted"/>
<dbReference type="EMBL" id="CP023004">
    <property type="protein sequence ID" value="AWI09243.1"/>
    <property type="molecule type" value="Genomic_DNA"/>
</dbReference>
<feature type="compositionally biased region" description="Polar residues" evidence="1">
    <location>
        <begin position="185"/>
        <end position="199"/>
    </location>
</feature>
<feature type="transmembrane region" description="Helical" evidence="2">
    <location>
        <begin position="47"/>
        <end position="66"/>
    </location>
</feature>